<evidence type="ECO:0000313" key="1">
    <source>
        <dbReference type="EMBL" id="MBA4452297.1"/>
    </source>
</evidence>
<gene>
    <name evidence="1" type="ORF">H2B03_03865</name>
</gene>
<protein>
    <submittedName>
        <fullName evidence="1">Uncharacterized protein</fullName>
    </submittedName>
</protein>
<proteinExistence type="predicted"/>
<dbReference type="Proteomes" id="UP000559653">
    <property type="component" value="Unassembled WGS sequence"/>
</dbReference>
<name>A0AC60VYK3_9ARCH</name>
<comment type="caution">
    <text evidence="1">The sequence shown here is derived from an EMBL/GenBank/DDBJ whole genome shotgun (WGS) entry which is preliminary data.</text>
</comment>
<dbReference type="EMBL" id="JACEMZ010000016">
    <property type="protein sequence ID" value="MBA4452297.1"/>
    <property type="molecule type" value="Genomic_DNA"/>
</dbReference>
<evidence type="ECO:0000313" key="2">
    <source>
        <dbReference type="Proteomes" id="UP000559653"/>
    </source>
</evidence>
<accession>A0AC60VYK3</accession>
<sequence length="132" mass="15336">MKIRDQIYLEEEPVLEGFKILENSFTLLSKFGLSPNQSKVYLSLSKDGPRTASQLSKVLDIPRTEMYHLLKTLQQKQCVITINEKPMKFGPVPIENFLQTTINIEKNKIKNLEEILFALRKFKKSWHLAKDA</sequence>
<reference evidence="1 2" key="1">
    <citation type="journal article" date="2020" name="Appl. Environ. Microbiol.">
        <title>Genomic Characteristics of a Novel Species of Ammonia-Oxidizing Archaea from the Jiulong River Estuary.</title>
        <authorList>
            <person name="Zou D."/>
            <person name="Wan R."/>
            <person name="Han L."/>
            <person name="Xu M.N."/>
            <person name="Liu Y."/>
            <person name="Liu H."/>
            <person name="Kao S.J."/>
            <person name="Li M."/>
        </authorList>
    </citation>
    <scope>NUCLEOTIDE SEQUENCE [LARGE SCALE GENOMIC DNA]</scope>
    <source>
        <strain evidence="1">W1bin1</strain>
    </source>
</reference>
<organism evidence="1 2">
    <name type="scientific">Candidatus Nitrosomaritimum aestuariumsis</name>
    <dbReference type="NCBI Taxonomy" id="3342354"/>
    <lineage>
        <taxon>Archaea</taxon>
        <taxon>Nitrososphaerota</taxon>
        <taxon>Nitrososphaeria</taxon>
        <taxon>Nitrosopumilales</taxon>
        <taxon>Nitrosopumilaceae</taxon>
        <taxon>Candidatus Nitrosomaritimum</taxon>
    </lineage>
</organism>